<evidence type="ECO:0000256" key="1">
    <source>
        <dbReference type="SAM" id="Phobius"/>
    </source>
</evidence>
<evidence type="ECO:0000313" key="3">
    <source>
        <dbReference type="Proteomes" id="UP000762676"/>
    </source>
</evidence>
<keyword evidence="1" id="KW-0812">Transmembrane</keyword>
<comment type="caution">
    <text evidence="2">The sequence shown here is derived from an EMBL/GenBank/DDBJ whole genome shotgun (WGS) entry which is preliminary data.</text>
</comment>
<reference evidence="2 3" key="1">
    <citation type="journal article" date="2021" name="Elife">
        <title>Chloroplast acquisition without the gene transfer in kleptoplastic sea slugs, Plakobranchus ocellatus.</title>
        <authorList>
            <person name="Maeda T."/>
            <person name="Takahashi S."/>
            <person name="Yoshida T."/>
            <person name="Shimamura S."/>
            <person name="Takaki Y."/>
            <person name="Nagai Y."/>
            <person name="Toyoda A."/>
            <person name="Suzuki Y."/>
            <person name="Arimoto A."/>
            <person name="Ishii H."/>
            <person name="Satoh N."/>
            <person name="Nishiyama T."/>
            <person name="Hasebe M."/>
            <person name="Maruyama T."/>
            <person name="Minagawa J."/>
            <person name="Obokata J."/>
            <person name="Shigenobu S."/>
        </authorList>
    </citation>
    <scope>NUCLEOTIDE SEQUENCE [LARGE SCALE GENOMIC DNA]</scope>
</reference>
<feature type="transmembrane region" description="Helical" evidence="1">
    <location>
        <begin position="75"/>
        <end position="100"/>
    </location>
</feature>
<gene>
    <name evidence="2" type="ORF">ElyMa_006742900</name>
</gene>
<protein>
    <submittedName>
        <fullName evidence="2">Uncharacterized protein</fullName>
    </submittedName>
</protein>
<sequence length="102" mass="11562">MLYIRKSDRLKDSHSAVYIKTGQQDIIEERVFSKWWVPWSERVEPRNPRHRCVITNSGLYVILVYSNEPPPAAEVIVVVVVVAVVVVVVVVVVVAVKVVLLI</sequence>
<dbReference type="EMBL" id="BMAT01013506">
    <property type="protein sequence ID" value="GFS14294.1"/>
    <property type="molecule type" value="Genomic_DNA"/>
</dbReference>
<organism evidence="2 3">
    <name type="scientific">Elysia marginata</name>
    <dbReference type="NCBI Taxonomy" id="1093978"/>
    <lineage>
        <taxon>Eukaryota</taxon>
        <taxon>Metazoa</taxon>
        <taxon>Spiralia</taxon>
        <taxon>Lophotrochozoa</taxon>
        <taxon>Mollusca</taxon>
        <taxon>Gastropoda</taxon>
        <taxon>Heterobranchia</taxon>
        <taxon>Euthyneura</taxon>
        <taxon>Panpulmonata</taxon>
        <taxon>Sacoglossa</taxon>
        <taxon>Placobranchoidea</taxon>
        <taxon>Plakobranchidae</taxon>
        <taxon>Elysia</taxon>
    </lineage>
</organism>
<evidence type="ECO:0000313" key="2">
    <source>
        <dbReference type="EMBL" id="GFS14294.1"/>
    </source>
</evidence>
<proteinExistence type="predicted"/>
<name>A0AAV4IUR7_9GAST</name>
<keyword evidence="1" id="KW-1133">Transmembrane helix</keyword>
<keyword evidence="1" id="KW-0472">Membrane</keyword>
<accession>A0AAV4IUR7</accession>
<dbReference type="Proteomes" id="UP000762676">
    <property type="component" value="Unassembled WGS sequence"/>
</dbReference>
<dbReference type="AlphaFoldDB" id="A0AAV4IUR7"/>
<keyword evidence="3" id="KW-1185">Reference proteome</keyword>